<dbReference type="InterPro" id="IPR002701">
    <property type="entry name" value="CM_II_prokaryot"/>
</dbReference>
<dbReference type="SUPFAM" id="SSF48600">
    <property type="entry name" value="Chorismate mutase II"/>
    <property type="match status" value="1"/>
</dbReference>
<dbReference type="GO" id="GO:0004106">
    <property type="term" value="F:chorismate mutase activity"/>
    <property type="evidence" value="ECO:0007669"/>
    <property type="project" value="InterPro"/>
</dbReference>
<dbReference type="Proteomes" id="UP000282529">
    <property type="component" value="Unassembled WGS sequence"/>
</dbReference>
<dbReference type="GO" id="GO:0046417">
    <property type="term" value="P:chorismate metabolic process"/>
    <property type="evidence" value="ECO:0007669"/>
    <property type="project" value="InterPro"/>
</dbReference>
<dbReference type="InterPro" id="IPR036979">
    <property type="entry name" value="CM_dom_sf"/>
</dbReference>
<protein>
    <recommendedName>
        <fullName evidence="1">Chorismate mutase domain-containing protein</fullName>
    </recommendedName>
</protein>
<feature type="domain" description="Chorismate mutase" evidence="1">
    <location>
        <begin position="1"/>
        <end position="91"/>
    </location>
</feature>
<keyword evidence="3" id="KW-1185">Reference proteome</keyword>
<accession>A0A3N9PB01</accession>
<gene>
    <name evidence="2" type="ORF">EH198_03115</name>
</gene>
<dbReference type="InterPro" id="IPR036263">
    <property type="entry name" value="Chorismate_II_sf"/>
</dbReference>
<dbReference type="EMBL" id="RQPI01000001">
    <property type="protein sequence ID" value="RQW13428.1"/>
    <property type="molecule type" value="Genomic_DNA"/>
</dbReference>
<comment type="caution">
    <text evidence="2">The sequence shown here is derived from an EMBL/GenBank/DDBJ whole genome shotgun (WGS) entry which is preliminary data.</text>
</comment>
<proteinExistence type="predicted"/>
<evidence type="ECO:0000259" key="1">
    <source>
        <dbReference type="PROSITE" id="PS51168"/>
    </source>
</evidence>
<evidence type="ECO:0000313" key="2">
    <source>
        <dbReference type="EMBL" id="RQW13428.1"/>
    </source>
</evidence>
<dbReference type="AlphaFoldDB" id="A0A3N9PB01"/>
<reference evidence="2 3" key="1">
    <citation type="submission" date="2018-11" db="EMBL/GenBank/DDBJ databases">
        <title>Genome sequence of strain 7197.</title>
        <authorList>
            <person name="Gao J."/>
            <person name="Sun J."/>
        </authorList>
    </citation>
    <scope>NUCLEOTIDE SEQUENCE [LARGE SCALE GENOMIC DNA]</scope>
    <source>
        <strain evidence="2 3">7197</strain>
    </source>
</reference>
<sequence>MNQIGLDYYRKRLDKLDALLMEICAYRFNIIRDVAVYKANHDIQMMQPDRVTEIFATRTEYALELNLPTELVKELFGIILKYSCNEEDQIIDQINLTKGNETNEKCTDS</sequence>
<dbReference type="RefSeq" id="WP_124694069.1">
    <property type="nucleotide sequence ID" value="NZ_JBHUFE010000016.1"/>
</dbReference>
<evidence type="ECO:0000313" key="3">
    <source>
        <dbReference type="Proteomes" id="UP000282529"/>
    </source>
</evidence>
<dbReference type="OrthoDB" id="517480at2"/>
<dbReference type="Gene3D" id="1.20.59.10">
    <property type="entry name" value="Chorismate mutase"/>
    <property type="match status" value="1"/>
</dbReference>
<organism evidence="2 3">
    <name type="scientific">Paenibacillus rhizophilus</name>
    <dbReference type="NCBI Taxonomy" id="1850366"/>
    <lineage>
        <taxon>Bacteria</taxon>
        <taxon>Bacillati</taxon>
        <taxon>Bacillota</taxon>
        <taxon>Bacilli</taxon>
        <taxon>Bacillales</taxon>
        <taxon>Paenibacillaceae</taxon>
        <taxon>Paenibacillus</taxon>
    </lineage>
</organism>
<dbReference type="SMART" id="SM00830">
    <property type="entry name" value="CM_2"/>
    <property type="match status" value="1"/>
</dbReference>
<dbReference type="PROSITE" id="PS51168">
    <property type="entry name" value="CHORISMATE_MUT_2"/>
    <property type="match status" value="1"/>
</dbReference>
<dbReference type="Pfam" id="PF01817">
    <property type="entry name" value="CM_2"/>
    <property type="match status" value="1"/>
</dbReference>
<name>A0A3N9PB01_9BACL</name>